<dbReference type="AlphaFoldDB" id="A0A1F6CNG8"/>
<dbReference type="PANTHER" id="PTHR30469:SF15">
    <property type="entry name" value="HLYD FAMILY OF SECRETION PROTEINS"/>
    <property type="match status" value="1"/>
</dbReference>
<evidence type="ECO:0000313" key="4">
    <source>
        <dbReference type="Proteomes" id="UP000176445"/>
    </source>
</evidence>
<dbReference type="Gene3D" id="2.40.50.100">
    <property type="match status" value="2"/>
</dbReference>
<dbReference type="NCBIfam" id="TIGR01730">
    <property type="entry name" value="RND_mfp"/>
    <property type="match status" value="1"/>
</dbReference>
<dbReference type="SUPFAM" id="SSF111369">
    <property type="entry name" value="HlyD-like secretion proteins"/>
    <property type="match status" value="2"/>
</dbReference>
<name>A0A1F6CNG8_9BACT</name>
<gene>
    <name evidence="3" type="ORF">A2704_00010</name>
</gene>
<dbReference type="EMBL" id="MFKW01000046">
    <property type="protein sequence ID" value="OGG50627.1"/>
    <property type="molecule type" value="Genomic_DNA"/>
</dbReference>
<dbReference type="Gene3D" id="2.40.30.170">
    <property type="match status" value="1"/>
</dbReference>
<comment type="caution">
    <text evidence="3">The sequence shown here is derived from an EMBL/GenBank/DDBJ whole genome shotgun (WGS) entry which is preliminary data.</text>
</comment>
<comment type="similarity">
    <text evidence="1">Belongs to the membrane fusion protein (MFP) (TC 8.A.1) family.</text>
</comment>
<keyword evidence="2" id="KW-0175">Coiled coil</keyword>
<dbReference type="Gene3D" id="1.10.287.470">
    <property type="entry name" value="Helix hairpin bin"/>
    <property type="match status" value="2"/>
</dbReference>
<dbReference type="GO" id="GO:0015562">
    <property type="term" value="F:efflux transmembrane transporter activity"/>
    <property type="evidence" value="ECO:0007669"/>
    <property type="project" value="TreeGrafter"/>
</dbReference>
<evidence type="ECO:0000256" key="1">
    <source>
        <dbReference type="ARBA" id="ARBA00009477"/>
    </source>
</evidence>
<dbReference type="PANTHER" id="PTHR30469">
    <property type="entry name" value="MULTIDRUG RESISTANCE PROTEIN MDTA"/>
    <property type="match status" value="1"/>
</dbReference>
<sequence>MLLIKAVLFIRTTIPRILAWAASIGWWKVGGGLVLVAVALGAGFVMLGGGNSDIAPTTTVHSVEIKSVAELANQTSPLSVVGQVSSQSEATVRTEKSGQVVGVYRALGQNVSAGTVVAEISNASERAAVLQAEGVVDAAQANLAKVSGGVRTEQRAILETNVVNAEAALEAARASAVNALLSAYATGDNAIHGTTDKMFTNPGSIAPVFTITSSDSQLTMKIDNTRPQISVYLKRQADTSGTLSPSSDLLSEISTTEGEIRATRAFLDMMISALNKGIPTPSVSLSAIATYLAEAITTRTSLTTTLSALSASTQSITAAKSAVEVARKNLEQGIAGGQTEDVAAAKASLKQAQGALAAARANLEKSIIRAPISGTINSLSLKRGDYVQMSSPVLTVANNRALEIVAYITENDAREIAVGQKASIDDATGVVTHIAPALDPLTKKIEVRIGVENAKDLINGQSVLVSIVRTSVVVEDASRITIPIAAVKVESDRTTVFSVEGGVLVAHPVVLGALLGERVVVSSGLTPSMRIVTDARGLREGESVEVQ</sequence>
<dbReference type="Proteomes" id="UP000176445">
    <property type="component" value="Unassembled WGS sequence"/>
</dbReference>
<evidence type="ECO:0000313" key="3">
    <source>
        <dbReference type="EMBL" id="OGG50627.1"/>
    </source>
</evidence>
<proteinExistence type="inferred from homology"/>
<evidence type="ECO:0000256" key="2">
    <source>
        <dbReference type="SAM" id="Coils"/>
    </source>
</evidence>
<dbReference type="InterPro" id="IPR006143">
    <property type="entry name" value="RND_pump_MFP"/>
</dbReference>
<dbReference type="GO" id="GO:1990281">
    <property type="term" value="C:efflux pump complex"/>
    <property type="evidence" value="ECO:0007669"/>
    <property type="project" value="TreeGrafter"/>
</dbReference>
<feature type="coiled-coil region" evidence="2">
    <location>
        <begin position="342"/>
        <end position="369"/>
    </location>
</feature>
<accession>A0A1F6CNG8</accession>
<organism evidence="3 4">
    <name type="scientific">Candidatus Kaiserbacteria bacterium RIFCSPHIGHO2_01_FULL_54_36b</name>
    <dbReference type="NCBI Taxonomy" id="1798483"/>
    <lineage>
        <taxon>Bacteria</taxon>
        <taxon>Candidatus Kaiseribacteriota</taxon>
    </lineage>
</organism>
<protein>
    <submittedName>
        <fullName evidence="3">Uncharacterized protein</fullName>
    </submittedName>
</protein>
<reference evidence="3 4" key="1">
    <citation type="journal article" date="2016" name="Nat. Commun.">
        <title>Thousands of microbial genomes shed light on interconnected biogeochemical processes in an aquifer system.</title>
        <authorList>
            <person name="Anantharaman K."/>
            <person name="Brown C.T."/>
            <person name="Hug L.A."/>
            <person name="Sharon I."/>
            <person name="Castelle C.J."/>
            <person name="Probst A.J."/>
            <person name="Thomas B.C."/>
            <person name="Singh A."/>
            <person name="Wilkins M.J."/>
            <person name="Karaoz U."/>
            <person name="Brodie E.L."/>
            <person name="Williams K.H."/>
            <person name="Hubbard S.S."/>
            <person name="Banfield J.F."/>
        </authorList>
    </citation>
    <scope>NUCLEOTIDE SEQUENCE [LARGE SCALE GENOMIC DNA]</scope>
</reference>
<dbReference type="Gene3D" id="2.40.420.20">
    <property type="match status" value="1"/>
</dbReference>